<dbReference type="GO" id="GO:0003735">
    <property type="term" value="F:structural constituent of ribosome"/>
    <property type="evidence" value="ECO:0007669"/>
    <property type="project" value="InterPro"/>
</dbReference>
<evidence type="ECO:0000256" key="4">
    <source>
        <dbReference type="SAM" id="MobiDB-lite"/>
    </source>
</evidence>
<evidence type="ECO:0000256" key="1">
    <source>
        <dbReference type="ARBA" id="ARBA00010797"/>
    </source>
</evidence>
<keyword evidence="2 5" id="KW-0689">Ribosomal protein</keyword>
<reference evidence="5" key="1">
    <citation type="journal article" date="2020" name="J. Phycol.">
        <title>The Organelle Genomes in the Photosynthetic Red Algal Parasite Pterocladiophila hemisphaerica (Florideophyceae, Rhodophyta) Have Elevated Substitution Rates and Extreme Gene Loss in the Plastid Genome.</title>
        <authorList>
            <person name="Preuss M."/>
            <person name="Verbruggen H."/>
            <person name="Zuccarello G.C."/>
        </authorList>
    </citation>
    <scope>NUCLEOTIDE SEQUENCE</scope>
</reference>
<dbReference type="GO" id="GO:0006412">
    <property type="term" value="P:translation"/>
    <property type="evidence" value="ECO:0007669"/>
    <property type="project" value="InterPro"/>
</dbReference>
<gene>
    <name evidence="5" type="primary">rpl27</name>
</gene>
<dbReference type="InterPro" id="IPR001684">
    <property type="entry name" value="Ribosomal_bL27"/>
</dbReference>
<keyword evidence="5" id="KW-0150">Chloroplast</keyword>
<dbReference type="Gene3D" id="2.40.50.100">
    <property type="match status" value="1"/>
</dbReference>
<evidence type="ECO:0000256" key="3">
    <source>
        <dbReference type="ARBA" id="ARBA00023274"/>
    </source>
</evidence>
<proteinExistence type="inferred from homology"/>
<accession>A0A6M3WX28</accession>
<keyword evidence="5" id="KW-0934">Plastid</keyword>
<dbReference type="PANTHER" id="PTHR15893">
    <property type="entry name" value="RIBOSOMAL PROTEIN L27"/>
    <property type="match status" value="1"/>
</dbReference>
<geneLocation type="chloroplast" evidence="5"/>
<dbReference type="PRINTS" id="PR00063">
    <property type="entry name" value="RIBOSOMALL27"/>
</dbReference>
<keyword evidence="3" id="KW-0687">Ribonucleoprotein</keyword>
<protein>
    <submittedName>
        <fullName evidence="5">Ribosomal protein L27</fullName>
    </submittedName>
</protein>
<dbReference type="SUPFAM" id="SSF110324">
    <property type="entry name" value="Ribosomal L27 protein-like"/>
    <property type="match status" value="1"/>
</dbReference>
<evidence type="ECO:0000313" key="5">
    <source>
        <dbReference type="EMBL" id="QJH88387.1"/>
    </source>
</evidence>
<sequence>MAHKKGGGSTKNGRNSNSKRYGMKKYGGEYIQAGHIIVTQLGNKIRPCLNVRQGKNYTIYSLVTGLVYFSKKKYVNVYHS</sequence>
<feature type="region of interest" description="Disordered" evidence="4">
    <location>
        <begin position="1"/>
        <end position="21"/>
    </location>
</feature>
<dbReference type="AlphaFoldDB" id="A0A6M3WX28"/>
<dbReference type="Pfam" id="PF01016">
    <property type="entry name" value="Ribosomal_L27"/>
    <property type="match status" value="1"/>
</dbReference>
<dbReference type="GO" id="GO:0022625">
    <property type="term" value="C:cytosolic large ribosomal subunit"/>
    <property type="evidence" value="ECO:0007669"/>
    <property type="project" value="TreeGrafter"/>
</dbReference>
<dbReference type="PANTHER" id="PTHR15893:SF0">
    <property type="entry name" value="LARGE RIBOSOMAL SUBUNIT PROTEIN BL27M"/>
    <property type="match status" value="1"/>
</dbReference>
<name>A0A6M3WX28_9FLOR</name>
<dbReference type="EMBL" id="MT117918">
    <property type="protein sequence ID" value="QJH88387.1"/>
    <property type="molecule type" value="Genomic_DNA"/>
</dbReference>
<comment type="similarity">
    <text evidence="1">Belongs to the bacterial ribosomal protein bL27 family.</text>
</comment>
<evidence type="ECO:0000256" key="2">
    <source>
        <dbReference type="ARBA" id="ARBA00022980"/>
    </source>
</evidence>
<organism evidence="5">
    <name type="scientific">Pterocladiophila hemisphaerica</name>
    <dbReference type="NCBI Taxonomy" id="2712948"/>
    <lineage>
        <taxon>Eukaryota</taxon>
        <taxon>Rhodophyta</taxon>
        <taxon>Florideophyceae</taxon>
        <taxon>Rhodymeniophycidae</taxon>
        <taxon>Gracilariales</taxon>
        <taxon>Pterocladiophilaceae</taxon>
        <taxon>Pterocladiophila</taxon>
    </lineage>
</organism>